<dbReference type="PANTHER" id="PTHR36122:SF2">
    <property type="entry name" value="NICOTINAMIDE RIBOSIDE TRANSPORTER PNUC"/>
    <property type="match status" value="1"/>
</dbReference>
<dbReference type="InterPro" id="IPR006419">
    <property type="entry name" value="NMN_transpt_PnuC"/>
</dbReference>
<feature type="transmembrane region" description="Helical" evidence="8">
    <location>
        <begin position="182"/>
        <end position="200"/>
    </location>
</feature>
<evidence type="ECO:0000256" key="4">
    <source>
        <dbReference type="ARBA" id="ARBA00022475"/>
    </source>
</evidence>
<sequence length="214" mass="24310">MVFTAINLYLFFAWQDSFLGLITSLSGMLCVVLVAKGKLGNYYPGILNVVLYAYLSYQQGFYGEVALNLLYFLPMQIIGLLLWKKHQAKNQDISDVAVSMLDKKKKIIWGIIIVAATILLGNVLQKMGGAQPYVDATTTILQIAAQLFLIKRLVEQWITWIIVDMVSIWMWLTAFLTSGNDVTVLIMWVAYLFNAIYGYYNWKKIYIRQGGHAA</sequence>
<dbReference type="PANTHER" id="PTHR36122">
    <property type="entry name" value="NICOTINAMIDE RIBOSIDE TRANSPORTER PNUC"/>
    <property type="match status" value="1"/>
</dbReference>
<evidence type="ECO:0000256" key="6">
    <source>
        <dbReference type="ARBA" id="ARBA00022989"/>
    </source>
</evidence>
<dbReference type="OrthoDB" id="9791248at2"/>
<feature type="transmembrane region" description="Helical" evidence="8">
    <location>
        <begin position="12"/>
        <end position="35"/>
    </location>
</feature>
<dbReference type="AlphaFoldDB" id="A0A5J5HSG2"/>
<feature type="transmembrane region" description="Helical" evidence="8">
    <location>
        <begin position="42"/>
        <end position="59"/>
    </location>
</feature>
<evidence type="ECO:0000256" key="2">
    <source>
        <dbReference type="ARBA" id="ARBA00006669"/>
    </source>
</evidence>
<dbReference type="GO" id="GO:0005886">
    <property type="term" value="C:plasma membrane"/>
    <property type="evidence" value="ECO:0007669"/>
    <property type="project" value="UniProtKB-SubCell"/>
</dbReference>
<keyword evidence="6 8" id="KW-1133">Transmembrane helix</keyword>
<evidence type="ECO:0000313" key="9">
    <source>
        <dbReference type="EMBL" id="KAA9023816.1"/>
    </source>
</evidence>
<keyword evidence="10" id="KW-1185">Reference proteome</keyword>
<gene>
    <name evidence="9" type="ORF">F4V44_11780</name>
</gene>
<dbReference type="GO" id="GO:0034257">
    <property type="term" value="F:nicotinamide riboside transmembrane transporter activity"/>
    <property type="evidence" value="ECO:0007669"/>
    <property type="project" value="InterPro"/>
</dbReference>
<dbReference type="Proteomes" id="UP000326671">
    <property type="component" value="Unassembled WGS sequence"/>
</dbReference>
<feature type="transmembrane region" description="Helical" evidence="8">
    <location>
        <begin position="130"/>
        <end position="150"/>
    </location>
</feature>
<evidence type="ECO:0000256" key="8">
    <source>
        <dbReference type="SAM" id="Phobius"/>
    </source>
</evidence>
<dbReference type="EMBL" id="VYKL01000018">
    <property type="protein sequence ID" value="KAA9023816.1"/>
    <property type="molecule type" value="Genomic_DNA"/>
</dbReference>
<evidence type="ECO:0000313" key="10">
    <source>
        <dbReference type="Proteomes" id="UP000326671"/>
    </source>
</evidence>
<evidence type="ECO:0000256" key="7">
    <source>
        <dbReference type="ARBA" id="ARBA00023136"/>
    </source>
</evidence>
<organism evidence="9 10">
    <name type="scientific">Niallia endozanthoxylica</name>
    <dbReference type="NCBI Taxonomy" id="2036016"/>
    <lineage>
        <taxon>Bacteria</taxon>
        <taxon>Bacillati</taxon>
        <taxon>Bacillota</taxon>
        <taxon>Bacilli</taxon>
        <taxon>Bacillales</taxon>
        <taxon>Bacillaceae</taxon>
        <taxon>Niallia</taxon>
    </lineage>
</organism>
<comment type="similarity">
    <text evidence="2">Belongs to the nicotinamide ribonucleoside (NR) uptake permease (TC 4.B.1) family.</text>
</comment>
<accession>A0A5J5HSG2</accession>
<comment type="subcellular location">
    <subcellularLocation>
        <location evidence="1">Cell membrane</location>
        <topology evidence="1">Multi-pass membrane protein</topology>
    </subcellularLocation>
</comment>
<dbReference type="NCBIfam" id="TIGR01528">
    <property type="entry name" value="NMN_trans_PnuC"/>
    <property type="match status" value="1"/>
</dbReference>
<evidence type="ECO:0000256" key="5">
    <source>
        <dbReference type="ARBA" id="ARBA00022692"/>
    </source>
</evidence>
<evidence type="ECO:0000256" key="3">
    <source>
        <dbReference type="ARBA" id="ARBA00022448"/>
    </source>
</evidence>
<feature type="transmembrane region" description="Helical" evidence="8">
    <location>
        <begin position="157"/>
        <end position="176"/>
    </location>
</feature>
<evidence type="ECO:0000256" key="1">
    <source>
        <dbReference type="ARBA" id="ARBA00004651"/>
    </source>
</evidence>
<keyword evidence="5 8" id="KW-0812">Transmembrane</keyword>
<dbReference type="RefSeq" id="WP_150440217.1">
    <property type="nucleotide sequence ID" value="NZ_VYKL01000018.1"/>
</dbReference>
<protein>
    <submittedName>
        <fullName evidence="9">Nicotinamide mononucleotide transporter</fullName>
    </submittedName>
</protein>
<reference evidence="9 10" key="1">
    <citation type="submission" date="2019-09" db="EMBL/GenBank/DDBJ databases">
        <title>Whole genome sequences of isolates from the Mars Exploration Rovers.</title>
        <authorList>
            <person name="Seuylemezian A."/>
            <person name="Vaishampayan P."/>
        </authorList>
    </citation>
    <scope>NUCLEOTIDE SEQUENCE [LARGE SCALE GENOMIC DNA]</scope>
    <source>
        <strain evidence="9 10">MER_TA_151</strain>
    </source>
</reference>
<feature type="transmembrane region" description="Helical" evidence="8">
    <location>
        <begin position="107"/>
        <end position="124"/>
    </location>
</feature>
<feature type="transmembrane region" description="Helical" evidence="8">
    <location>
        <begin position="65"/>
        <end position="83"/>
    </location>
</feature>
<keyword evidence="3" id="KW-0813">Transport</keyword>
<dbReference type="Pfam" id="PF04973">
    <property type="entry name" value="NMN_transporter"/>
    <property type="match status" value="1"/>
</dbReference>
<comment type="caution">
    <text evidence="9">The sequence shown here is derived from an EMBL/GenBank/DDBJ whole genome shotgun (WGS) entry which is preliminary data.</text>
</comment>
<keyword evidence="7 8" id="KW-0472">Membrane</keyword>
<name>A0A5J5HSG2_9BACI</name>
<keyword evidence="4" id="KW-1003">Cell membrane</keyword>
<proteinExistence type="inferred from homology"/>